<dbReference type="InterPro" id="IPR011330">
    <property type="entry name" value="Glyco_hydro/deAcase_b/a-brl"/>
</dbReference>
<name>A0ABW4ZR62_9SPHI</name>
<organism evidence="4 5">
    <name type="scientific">Paradesertivirga mongoliensis</name>
    <dbReference type="NCBI Taxonomy" id="2100740"/>
    <lineage>
        <taxon>Bacteria</taxon>
        <taxon>Pseudomonadati</taxon>
        <taxon>Bacteroidota</taxon>
        <taxon>Sphingobacteriia</taxon>
        <taxon>Sphingobacteriales</taxon>
        <taxon>Sphingobacteriaceae</taxon>
        <taxon>Paradesertivirga</taxon>
    </lineage>
</organism>
<proteinExistence type="predicted"/>
<comment type="subcellular location">
    <subcellularLocation>
        <location evidence="1">Secreted</location>
    </subcellularLocation>
</comment>
<evidence type="ECO:0000313" key="4">
    <source>
        <dbReference type="EMBL" id="MFD2164321.1"/>
    </source>
</evidence>
<dbReference type="Pfam" id="PF01522">
    <property type="entry name" value="Polysacc_deac_1"/>
    <property type="match status" value="1"/>
</dbReference>
<keyword evidence="2" id="KW-0732">Signal</keyword>
<evidence type="ECO:0000313" key="5">
    <source>
        <dbReference type="Proteomes" id="UP001597387"/>
    </source>
</evidence>
<evidence type="ECO:0000256" key="2">
    <source>
        <dbReference type="ARBA" id="ARBA00022729"/>
    </source>
</evidence>
<keyword evidence="5" id="KW-1185">Reference proteome</keyword>
<comment type="caution">
    <text evidence="4">The sequence shown here is derived from an EMBL/GenBank/DDBJ whole genome shotgun (WGS) entry which is preliminary data.</text>
</comment>
<evidence type="ECO:0000256" key="1">
    <source>
        <dbReference type="ARBA" id="ARBA00004613"/>
    </source>
</evidence>
<dbReference type="CDD" id="cd10972">
    <property type="entry name" value="CE4_DAC_u3_5s"/>
    <property type="match status" value="1"/>
</dbReference>
<dbReference type="PANTHER" id="PTHR34216:SF3">
    <property type="entry name" value="POLY-BETA-1,6-N-ACETYL-D-GLUCOSAMINE N-DEACETYLASE"/>
    <property type="match status" value="1"/>
</dbReference>
<dbReference type="SUPFAM" id="SSF88713">
    <property type="entry name" value="Glycoside hydrolase/deacetylase"/>
    <property type="match status" value="1"/>
</dbReference>
<sequence length="412" mass="46410">METQATEEDPGENSPGLNNFASSYNLIGIHVTIHIFDNELISPNHLIIPTMLSFGRQALIVSLAISSLFSISCSQSGSKTLSSADSVDSSASKPAETVVVQPKNTDYTPNELGKVMVLEYHLIGYPEDRWRRTPENFRKDLQMLYDNDFYPVSVLDIAHGNLNVPAGKTPFAITLDDSSAGQFRYIEKDGQLVIDPNCALGIMEDFKKKHKDFPITASFYVLPAIKPTLRLFAQPEYQKQKLEWLVKNGYEIGSHNWYHSMLSKLTDAEVQKHLSMFVKEIKAFILDYEVRTMALPLGMHAKNRALESKGEFEGIKYNHQAVLLVGSVSSVSPYSKDFKPLAIQRVQAGEHTENPETFMKIQIKHKTRFVSDGDPKTISAPEKMKDQLRPGLEKKYAIKWIKEEEPGKLAQN</sequence>
<dbReference type="InterPro" id="IPR051398">
    <property type="entry name" value="Polysacch_Deacetylase"/>
</dbReference>
<dbReference type="Proteomes" id="UP001597387">
    <property type="component" value="Unassembled WGS sequence"/>
</dbReference>
<dbReference type="RefSeq" id="WP_255904114.1">
    <property type="nucleotide sequence ID" value="NZ_JAFMZO010000004.1"/>
</dbReference>
<accession>A0ABW4ZR62</accession>
<dbReference type="PANTHER" id="PTHR34216">
    <property type="match status" value="1"/>
</dbReference>
<evidence type="ECO:0000259" key="3">
    <source>
        <dbReference type="Pfam" id="PF01522"/>
    </source>
</evidence>
<reference evidence="5" key="1">
    <citation type="journal article" date="2019" name="Int. J. Syst. Evol. Microbiol.">
        <title>The Global Catalogue of Microorganisms (GCM) 10K type strain sequencing project: providing services to taxonomists for standard genome sequencing and annotation.</title>
        <authorList>
            <consortium name="The Broad Institute Genomics Platform"/>
            <consortium name="The Broad Institute Genome Sequencing Center for Infectious Disease"/>
            <person name="Wu L."/>
            <person name="Ma J."/>
        </authorList>
    </citation>
    <scope>NUCLEOTIDE SEQUENCE [LARGE SCALE GENOMIC DNA]</scope>
    <source>
        <strain evidence="5">KCTC 42217</strain>
    </source>
</reference>
<feature type="domain" description="NodB homology" evidence="3">
    <location>
        <begin position="237"/>
        <end position="303"/>
    </location>
</feature>
<dbReference type="EMBL" id="JBHUHZ010000003">
    <property type="protein sequence ID" value="MFD2164321.1"/>
    <property type="molecule type" value="Genomic_DNA"/>
</dbReference>
<dbReference type="InterPro" id="IPR002509">
    <property type="entry name" value="NODB_dom"/>
</dbReference>
<protein>
    <submittedName>
        <fullName evidence="4">Polysaccharide deacetylase family protein</fullName>
    </submittedName>
</protein>
<gene>
    <name evidence="4" type="ORF">ACFSJU_18070</name>
</gene>
<dbReference type="Gene3D" id="3.20.20.370">
    <property type="entry name" value="Glycoside hydrolase/deacetylase"/>
    <property type="match status" value="1"/>
</dbReference>